<dbReference type="SUPFAM" id="SSF49464">
    <property type="entry name" value="Carboxypeptidase regulatory domain-like"/>
    <property type="match status" value="1"/>
</dbReference>
<dbReference type="PANTHER" id="PTHR30069:SF29">
    <property type="entry name" value="HEMOGLOBIN AND HEMOGLOBIN-HAPTOGLOBIN-BINDING PROTEIN 1-RELATED"/>
    <property type="match status" value="1"/>
</dbReference>
<dbReference type="PANTHER" id="PTHR30069">
    <property type="entry name" value="TONB-DEPENDENT OUTER MEMBRANE RECEPTOR"/>
    <property type="match status" value="1"/>
</dbReference>
<keyword evidence="1" id="KW-0732">Signal</keyword>
<dbReference type="SUPFAM" id="SSF56935">
    <property type="entry name" value="Porins"/>
    <property type="match status" value="1"/>
</dbReference>
<dbReference type="InterPro" id="IPR008969">
    <property type="entry name" value="CarboxyPept-like_regulatory"/>
</dbReference>
<keyword evidence="4" id="KW-1185">Reference proteome</keyword>
<dbReference type="Gene3D" id="2.60.40.1120">
    <property type="entry name" value="Carboxypeptidase-like, regulatory domain"/>
    <property type="match status" value="1"/>
</dbReference>
<dbReference type="STRING" id="871325.SAMN05444349_104145"/>
<feature type="domain" description="TonB-dependent receptor plug" evidence="2">
    <location>
        <begin position="128"/>
        <end position="253"/>
    </location>
</feature>
<gene>
    <name evidence="3" type="ORF">SAMN05444349_104145</name>
</gene>
<dbReference type="OrthoDB" id="1151166at2"/>
<dbReference type="Pfam" id="PF13715">
    <property type="entry name" value="CarbopepD_reg_2"/>
    <property type="match status" value="1"/>
</dbReference>
<protein>
    <submittedName>
        <fullName evidence="3">TonB-dependent Receptor Plug Domain</fullName>
    </submittedName>
</protein>
<evidence type="ECO:0000256" key="1">
    <source>
        <dbReference type="ARBA" id="ARBA00022729"/>
    </source>
</evidence>
<evidence type="ECO:0000259" key="2">
    <source>
        <dbReference type="Pfam" id="PF07715"/>
    </source>
</evidence>
<dbReference type="Pfam" id="PF07715">
    <property type="entry name" value="Plug"/>
    <property type="match status" value="1"/>
</dbReference>
<name>A0A1M4V9I6_9BACE</name>
<dbReference type="InterPro" id="IPR039426">
    <property type="entry name" value="TonB-dep_rcpt-like"/>
</dbReference>
<dbReference type="GO" id="GO:0015344">
    <property type="term" value="F:siderophore uptake transmembrane transporter activity"/>
    <property type="evidence" value="ECO:0007669"/>
    <property type="project" value="TreeGrafter"/>
</dbReference>
<dbReference type="InterPro" id="IPR012910">
    <property type="entry name" value="Plug_dom"/>
</dbReference>
<dbReference type="GO" id="GO:0009279">
    <property type="term" value="C:cell outer membrane"/>
    <property type="evidence" value="ECO:0007669"/>
    <property type="project" value="TreeGrafter"/>
</dbReference>
<dbReference type="InterPro" id="IPR037066">
    <property type="entry name" value="Plug_dom_sf"/>
</dbReference>
<sequence length="930" mass="104467">MIHHLRIIPLLIIIFLLSTPYSYAQKTKKVNYKGQILDIRTKEALPGAVVSLPQYSIFATTDLDGFFLLRDVPVGKTTINIRYVGMLPITEELVVEDQHNKVKKYEMYEENFSLKEVTVVATNNKTGASTSSSISRSAIDHLQATSLGDILELLPGHLSSNPTLNSPSRATLRQIQSDALNSMGTSIVFNGAPISNNANLQIGNTAKEGSLNTGFASSAGSGLDLREISVDNIESVDVIRGIPSVEYGDMTSGVIIINPKAGVYPFQVKMKINPTLTQASIGKGFQIGQKGGNLSVDFDYAKSLSDERRPYQGFQRFTSNILYSKTIGENLFTTTGFGFYSDLDATKLDPSDAQYQRERRAENLGFKFNTNIVWNQTSDFFKFIKLNVSVNYARQKGYNQEIKGNFGYMVTSAMQDGTITSNRKEDIFDSTGQQITNASKLDPTALTNILPYEFLTQMSTYGNPLNVFTKLSANFFKEISGVKNRIVAGIDWKTDVNFGKGKVFDPLMPPSSGLRMRPYSDIPALNQLSAYAEDNITTEIANREFMLQLGVRADAIQPGRKENRTVISPRFNVSYEVIPKIMTLKGGWGITAKAPPLMFLYPDKAYFDYVNYDNLGATGVMDDQKLSIITTKVYDTVSQKLKIAKNTKSEIGADFRFGQTSLSVTGYNEILKNGYTFGRNFDTFHQFELVKYKTLNNRPGTYPELAVDKTSNVILGYNTPMNDKVNKNQGIEFDFSSGQIAPIRTQFVFNGAWMRSRSYSTAYSFYQKNPDSDGNYKDIGIYEAGDGTEYKRFSTNLRIIHNIPKISFLISLSIQTIWHDSQSYLGIENKTPIGYISAKDLSMHMLQPGDAINPDWQKQILENREIVDRYSPLWLFNLRLTKELKRFGGFAFFVNNLFMYTPLEESKRSPGTYKTRNPEQFFGAEVWLKF</sequence>
<dbReference type="Gene3D" id="2.170.130.10">
    <property type="entry name" value="TonB-dependent receptor, plug domain"/>
    <property type="match status" value="1"/>
</dbReference>
<organism evidence="3 4">
    <name type="scientific">Bacteroides faecichinchillae</name>
    <dbReference type="NCBI Taxonomy" id="871325"/>
    <lineage>
        <taxon>Bacteria</taxon>
        <taxon>Pseudomonadati</taxon>
        <taxon>Bacteroidota</taxon>
        <taxon>Bacteroidia</taxon>
        <taxon>Bacteroidales</taxon>
        <taxon>Bacteroidaceae</taxon>
        <taxon>Bacteroides</taxon>
    </lineage>
</organism>
<evidence type="ECO:0000313" key="3">
    <source>
        <dbReference type="EMBL" id="SHE65666.1"/>
    </source>
</evidence>
<dbReference type="EMBL" id="FQVD01000004">
    <property type="protein sequence ID" value="SHE65666.1"/>
    <property type="molecule type" value="Genomic_DNA"/>
</dbReference>
<keyword evidence="3" id="KW-0675">Receptor</keyword>
<dbReference type="AlphaFoldDB" id="A0A1M4V9I6"/>
<dbReference type="RefSeq" id="WP_073349310.1">
    <property type="nucleotide sequence ID" value="NZ_FQVD01000004.1"/>
</dbReference>
<dbReference type="Proteomes" id="UP000184436">
    <property type="component" value="Unassembled WGS sequence"/>
</dbReference>
<evidence type="ECO:0000313" key="4">
    <source>
        <dbReference type="Proteomes" id="UP000184436"/>
    </source>
</evidence>
<proteinExistence type="predicted"/>
<reference evidence="3 4" key="1">
    <citation type="submission" date="2016-11" db="EMBL/GenBank/DDBJ databases">
        <authorList>
            <person name="Jaros S."/>
            <person name="Januszkiewicz K."/>
            <person name="Wedrychowicz H."/>
        </authorList>
    </citation>
    <scope>NUCLEOTIDE SEQUENCE [LARGE SCALE GENOMIC DNA]</scope>
    <source>
        <strain evidence="3 4">DSM 26883</strain>
    </source>
</reference>
<dbReference type="GO" id="GO:0044718">
    <property type="term" value="P:siderophore transmembrane transport"/>
    <property type="evidence" value="ECO:0007669"/>
    <property type="project" value="TreeGrafter"/>
</dbReference>
<accession>A0A1M4V9I6</accession>